<dbReference type="AlphaFoldDB" id="A0A7X0JWF8"/>
<keyword evidence="3" id="KW-1185">Reference proteome</keyword>
<dbReference type="GO" id="GO:0016787">
    <property type="term" value="F:hydrolase activity"/>
    <property type="evidence" value="ECO:0007669"/>
    <property type="project" value="InterPro"/>
</dbReference>
<comment type="caution">
    <text evidence="2">The sequence shown here is derived from an EMBL/GenBank/DDBJ whole genome shotgun (WGS) entry which is preliminary data.</text>
</comment>
<dbReference type="RefSeq" id="WP_166845682.1">
    <property type="nucleotide sequence ID" value="NZ_JAAONY010000002.1"/>
</dbReference>
<dbReference type="Proteomes" id="UP000528457">
    <property type="component" value="Unassembled WGS sequence"/>
</dbReference>
<gene>
    <name evidence="2" type="ORF">HNR48_002831</name>
</gene>
<feature type="domain" description="3-keto-alpha-glucoside-1,2-lyase/3-keto-2-hydroxy-glucal hydratase" evidence="1">
    <location>
        <begin position="16"/>
        <end position="231"/>
    </location>
</feature>
<dbReference type="InterPro" id="IPR010496">
    <property type="entry name" value="AL/BT2_dom"/>
</dbReference>
<name>A0A7X0JWF8_9GAMM</name>
<evidence type="ECO:0000313" key="3">
    <source>
        <dbReference type="Proteomes" id="UP000528457"/>
    </source>
</evidence>
<organism evidence="2 3">
    <name type="scientific">Pseudoteredinibacter isoporae</name>
    <dbReference type="NCBI Taxonomy" id="570281"/>
    <lineage>
        <taxon>Bacteria</taxon>
        <taxon>Pseudomonadati</taxon>
        <taxon>Pseudomonadota</taxon>
        <taxon>Gammaproteobacteria</taxon>
        <taxon>Cellvibrionales</taxon>
        <taxon>Cellvibrionaceae</taxon>
        <taxon>Pseudoteredinibacter</taxon>
    </lineage>
</organism>
<protein>
    <recommendedName>
        <fullName evidence="1">3-keto-alpha-glucoside-1,2-lyase/3-keto-2-hydroxy-glucal hydratase domain-containing protein</fullName>
    </recommendedName>
</protein>
<dbReference type="Pfam" id="PF06439">
    <property type="entry name" value="3keto-disac_hyd"/>
    <property type="match status" value="1"/>
</dbReference>
<evidence type="ECO:0000259" key="1">
    <source>
        <dbReference type="Pfam" id="PF06439"/>
    </source>
</evidence>
<sequence>MKQAYNQLTPEEQSDGWELMFDGQNATLWRGYKKSQLPSAWLIKDGLLHMVGEANMSALQKQDRGDIVYHKPFKNFHLKLEWKISEKGNSGIFYLGQEPRDDRFGDRDYIWRTAPEMQILDNIGHPDANKGKNGNRQAGSLYDLIPARPQNARPAGEWNQAEIIVNDRQVSHIQNGVKVLSYQLDTEQWKALVAGSKFPSLNSDWANVAKEGFIGLQDHSDPVWFRNLKIKAL</sequence>
<evidence type="ECO:0000313" key="2">
    <source>
        <dbReference type="EMBL" id="MBB6522546.1"/>
    </source>
</evidence>
<dbReference type="EMBL" id="JACHHT010000002">
    <property type="protein sequence ID" value="MBB6522546.1"/>
    <property type="molecule type" value="Genomic_DNA"/>
</dbReference>
<proteinExistence type="predicted"/>
<dbReference type="Gene3D" id="2.60.120.560">
    <property type="entry name" value="Exo-inulinase, domain 1"/>
    <property type="match status" value="1"/>
</dbReference>
<accession>A0A7X0JWF8</accession>
<reference evidence="2 3" key="1">
    <citation type="submission" date="2020-08" db="EMBL/GenBank/DDBJ databases">
        <title>Genomic Encyclopedia of Type Strains, Phase IV (KMG-IV): sequencing the most valuable type-strain genomes for metagenomic binning, comparative biology and taxonomic classification.</title>
        <authorList>
            <person name="Goeker M."/>
        </authorList>
    </citation>
    <scope>NUCLEOTIDE SEQUENCE [LARGE SCALE GENOMIC DNA]</scope>
    <source>
        <strain evidence="2 3">DSM 22368</strain>
    </source>
</reference>
<dbReference type="InParanoid" id="A0A7X0JWF8"/>